<gene>
    <name evidence="1" type="ORF">MGAL_10B088430</name>
</gene>
<sequence>MPSIHGVTCVDNDTVAVISASERNIHLVSLKSGKAVRIIKTNFFSHGLTFTEESFIVCPAQDQMQEVRLDNNTRCIGSNVLETYVASLGNALFFVKKDTHSVVCINKNGDILWTFTNDTDLSGPRCITVDEHGNTFVVGYNSNNVIAIDTSGKQHKILFIRNRLMW</sequence>
<dbReference type="EMBL" id="UYJE01007289">
    <property type="protein sequence ID" value="VDI53260.1"/>
    <property type="molecule type" value="Genomic_DNA"/>
</dbReference>
<dbReference type="SUPFAM" id="SSF63825">
    <property type="entry name" value="YWTD domain"/>
    <property type="match status" value="1"/>
</dbReference>
<organism evidence="1 2">
    <name type="scientific">Mytilus galloprovincialis</name>
    <name type="common">Mediterranean mussel</name>
    <dbReference type="NCBI Taxonomy" id="29158"/>
    <lineage>
        <taxon>Eukaryota</taxon>
        <taxon>Metazoa</taxon>
        <taxon>Spiralia</taxon>
        <taxon>Lophotrochozoa</taxon>
        <taxon>Mollusca</taxon>
        <taxon>Bivalvia</taxon>
        <taxon>Autobranchia</taxon>
        <taxon>Pteriomorphia</taxon>
        <taxon>Mytilida</taxon>
        <taxon>Mytiloidea</taxon>
        <taxon>Mytilidae</taxon>
        <taxon>Mytilinae</taxon>
        <taxon>Mytilus</taxon>
    </lineage>
</organism>
<comment type="caution">
    <text evidence="1">The sequence shown here is derived from an EMBL/GenBank/DDBJ whole genome shotgun (WGS) entry which is preliminary data.</text>
</comment>
<reference evidence="1" key="1">
    <citation type="submission" date="2018-11" db="EMBL/GenBank/DDBJ databases">
        <authorList>
            <person name="Alioto T."/>
            <person name="Alioto T."/>
        </authorList>
    </citation>
    <scope>NUCLEOTIDE SEQUENCE</scope>
</reference>
<dbReference type="AlphaFoldDB" id="A0A8B6FPM5"/>
<protein>
    <submittedName>
        <fullName evidence="1">Uncharacterized protein</fullName>
    </submittedName>
</protein>
<dbReference type="Proteomes" id="UP000596742">
    <property type="component" value="Unassembled WGS sequence"/>
</dbReference>
<dbReference type="InterPro" id="IPR011042">
    <property type="entry name" value="6-blade_b-propeller_TolB-like"/>
</dbReference>
<name>A0A8B6FPM5_MYTGA</name>
<evidence type="ECO:0000313" key="2">
    <source>
        <dbReference type="Proteomes" id="UP000596742"/>
    </source>
</evidence>
<dbReference type="OrthoDB" id="6091353at2759"/>
<keyword evidence="2" id="KW-1185">Reference proteome</keyword>
<dbReference type="Gene3D" id="2.120.10.30">
    <property type="entry name" value="TolB, C-terminal domain"/>
    <property type="match status" value="1"/>
</dbReference>
<proteinExistence type="predicted"/>
<accession>A0A8B6FPM5</accession>
<evidence type="ECO:0000313" key="1">
    <source>
        <dbReference type="EMBL" id="VDI53260.1"/>
    </source>
</evidence>